<name>H5SF98_9BACT</name>
<accession>H5SF98</accession>
<dbReference type="AlphaFoldDB" id="H5SF98"/>
<dbReference type="EMBL" id="AP011701">
    <property type="protein sequence ID" value="BAL54834.1"/>
    <property type="molecule type" value="Genomic_DNA"/>
</dbReference>
<reference evidence="1" key="1">
    <citation type="journal article" date="2005" name="Environ. Microbiol.">
        <title>Genetic and functional properties of uncultivated thermophilic crenarchaeotes from a subsurface gold mine as revealed by analysis of genome fragments.</title>
        <authorList>
            <person name="Nunoura T."/>
            <person name="Hirayama H."/>
            <person name="Takami H."/>
            <person name="Oida H."/>
            <person name="Nishi S."/>
            <person name="Shimamura S."/>
            <person name="Suzuki Y."/>
            <person name="Inagaki F."/>
            <person name="Takai K."/>
            <person name="Nealson K.H."/>
            <person name="Horikoshi K."/>
        </authorList>
    </citation>
    <scope>NUCLEOTIDE SEQUENCE</scope>
</reference>
<evidence type="ECO:0000313" key="1">
    <source>
        <dbReference type="EMBL" id="BAL54834.1"/>
    </source>
</evidence>
<protein>
    <submittedName>
        <fullName evidence="1">Uncharacterized protein</fullName>
    </submittedName>
</protein>
<sequence>MGSALLRQLVERVEEALAREGIIIVAALVEAPNEPSLKLFHALGEEAQIEAFIGYDMGSAYPIGPVEVRVAETHAEEARELIAEFLAAPEEDEAS</sequence>
<reference evidence="1" key="2">
    <citation type="journal article" date="2012" name="PLoS ONE">
        <title>A Deeply Branching Thermophilic Bacterium with an Ancient Acetyl-CoA Pathway Dominates a Subsurface Ecosystem.</title>
        <authorList>
            <person name="Takami H."/>
            <person name="Noguchi H."/>
            <person name="Takaki Y."/>
            <person name="Uchiyama I."/>
            <person name="Toyoda A."/>
            <person name="Nishi S."/>
            <person name="Chee G.-J."/>
            <person name="Arai W."/>
            <person name="Nunoura T."/>
            <person name="Itoh T."/>
            <person name="Hattori M."/>
            <person name="Takai K."/>
        </authorList>
    </citation>
    <scope>NUCLEOTIDE SEQUENCE</scope>
</reference>
<gene>
    <name evidence="1" type="ORF">HGMM_F21A08C17</name>
</gene>
<organism evidence="1">
    <name type="scientific">uncultured Acetothermia bacterium</name>
    <dbReference type="NCBI Taxonomy" id="236499"/>
    <lineage>
        <taxon>Bacteria</taxon>
        <taxon>Candidatus Bipolaricaulota</taxon>
        <taxon>environmental samples</taxon>
    </lineage>
</organism>
<proteinExistence type="predicted"/>